<evidence type="ECO:0000256" key="1">
    <source>
        <dbReference type="SAM" id="MobiDB-lite"/>
    </source>
</evidence>
<feature type="region of interest" description="Disordered" evidence="1">
    <location>
        <begin position="1"/>
        <end position="20"/>
    </location>
</feature>
<reference evidence="2 3" key="1">
    <citation type="journal article" date="2019" name="Sci. Rep.">
        <title>Orb-weaving spider Araneus ventricosus genome elucidates the spidroin gene catalogue.</title>
        <authorList>
            <person name="Kono N."/>
            <person name="Nakamura H."/>
            <person name="Ohtoshi R."/>
            <person name="Moran D.A.P."/>
            <person name="Shinohara A."/>
            <person name="Yoshida Y."/>
            <person name="Fujiwara M."/>
            <person name="Mori M."/>
            <person name="Tomita M."/>
            <person name="Arakawa K."/>
        </authorList>
    </citation>
    <scope>NUCLEOTIDE SEQUENCE [LARGE SCALE GENOMIC DNA]</scope>
</reference>
<organism evidence="2 3">
    <name type="scientific">Araneus ventricosus</name>
    <name type="common">Orbweaver spider</name>
    <name type="synonym">Epeira ventricosa</name>
    <dbReference type="NCBI Taxonomy" id="182803"/>
    <lineage>
        <taxon>Eukaryota</taxon>
        <taxon>Metazoa</taxon>
        <taxon>Ecdysozoa</taxon>
        <taxon>Arthropoda</taxon>
        <taxon>Chelicerata</taxon>
        <taxon>Arachnida</taxon>
        <taxon>Araneae</taxon>
        <taxon>Araneomorphae</taxon>
        <taxon>Entelegynae</taxon>
        <taxon>Araneoidea</taxon>
        <taxon>Araneidae</taxon>
        <taxon>Araneus</taxon>
    </lineage>
</organism>
<dbReference type="AlphaFoldDB" id="A0A4Y2PRF1"/>
<gene>
    <name evidence="2" type="ORF">AVEN_209908_1</name>
</gene>
<protein>
    <submittedName>
        <fullName evidence="2">Uncharacterized protein</fullName>
    </submittedName>
</protein>
<evidence type="ECO:0000313" key="3">
    <source>
        <dbReference type="Proteomes" id="UP000499080"/>
    </source>
</evidence>
<sequence>MTRTTPELAPPLQTSAPHQREDVWPHTYDLTCNKPTTRQIFSGIRVSNLEPSGFEAVSFALGQSGLISVLKDTKNRYRSSDIVARKAVPGLSNMGDKNRAVRRTFSQFFSFLFLVEKSSARTVFRLHCTPIEKQRWNVQTHESRQCSAQSHIIDQPVLLIWWIKFPAFSLLR</sequence>
<evidence type="ECO:0000313" key="2">
    <source>
        <dbReference type="EMBL" id="GBN54478.1"/>
    </source>
</evidence>
<proteinExistence type="predicted"/>
<comment type="caution">
    <text evidence="2">The sequence shown here is derived from an EMBL/GenBank/DDBJ whole genome shotgun (WGS) entry which is preliminary data.</text>
</comment>
<accession>A0A4Y2PRF1</accession>
<name>A0A4Y2PRF1_ARAVE</name>
<keyword evidence="3" id="KW-1185">Reference proteome</keyword>
<dbReference type="EMBL" id="BGPR01012084">
    <property type="protein sequence ID" value="GBN54478.1"/>
    <property type="molecule type" value="Genomic_DNA"/>
</dbReference>
<dbReference type="Proteomes" id="UP000499080">
    <property type="component" value="Unassembled WGS sequence"/>
</dbReference>